<sequence>MPDPTPPSLDRVLVVGASLAGLRAAEALRAEGFTGALTILGEESRRPYDRPPLSKELLAGEQAPDDVMLRGADELDAEWLLGDAAVALDSDRRLVATAGGRALPYDGLVIATGSAPRRLPAFDVALPNVLELRTLDDAQALRAALKQDNPHLLLVGCGFVGVEVAATARALGAEVTIVSLDPPIAVAGEAVSGVAAAMLEEHGVTVMTGRTVTETVAGERFEAAVLDDGTRIDADVVVVAVGALPCTEWLEGSGVRLDNGVVCDASLAAVGVERVVAAGDVARWPNPLFGGMSMRVEHWTNAVEGAVAAARTLLNGSGPETEYGAVPSVWSDHFGVRLQTVGLPAQADRIEVVEGSVEERRFCAVAYREGRLIGALAYSMPKALVRYRIKLARGAYLAEPEVAA</sequence>
<proteinExistence type="predicted"/>
<dbReference type="InterPro" id="IPR023753">
    <property type="entry name" value="FAD/NAD-binding_dom"/>
</dbReference>
<name>A0ABU4HUV9_9ACTN</name>
<comment type="cofactor">
    <cofactor evidence="1">
        <name>FAD</name>
        <dbReference type="ChEBI" id="CHEBI:57692"/>
    </cofactor>
</comment>
<comment type="caution">
    <text evidence="7">The sequence shown here is derived from an EMBL/GenBank/DDBJ whole genome shotgun (WGS) entry which is preliminary data.</text>
</comment>
<evidence type="ECO:0000256" key="4">
    <source>
        <dbReference type="ARBA" id="ARBA00023002"/>
    </source>
</evidence>
<protein>
    <submittedName>
        <fullName evidence="7">FAD-dependent oxidoreductase</fullName>
    </submittedName>
</protein>
<dbReference type="PANTHER" id="PTHR43557:SF2">
    <property type="entry name" value="RIESKE DOMAIN-CONTAINING PROTEIN-RELATED"/>
    <property type="match status" value="1"/>
</dbReference>
<dbReference type="EMBL" id="JAWSTH010000074">
    <property type="protein sequence ID" value="MDW5597096.1"/>
    <property type="molecule type" value="Genomic_DNA"/>
</dbReference>
<evidence type="ECO:0000313" key="7">
    <source>
        <dbReference type="EMBL" id="MDW5597096.1"/>
    </source>
</evidence>
<reference evidence="8" key="1">
    <citation type="submission" date="2023-07" db="EMBL/GenBank/DDBJ databases">
        <title>Conexibacter stalactiti sp. nov., isolated from stalactites in a lava cave and emended description of the genus Conexibacter.</title>
        <authorList>
            <person name="Lee S.D."/>
        </authorList>
    </citation>
    <scope>NUCLEOTIDE SEQUENCE [LARGE SCALE GENOMIC DNA]</scope>
    <source>
        <strain evidence="8">KCTC 39840</strain>
    </source>
</reference>
<dbReference type="InterPro" id="IPR050446">
    <property type="entry name" value="FAD-oxidoreductase/Apoptosis"/>
</dbReference>
<organism evidence="7 8">
    <name type="scientific">Conexibacter stalactiti</name>
    <dbReference type="NCBI Taxonomy" id="1940611"/>
    <lineage>
        <taxon>Bacteria</taxon>
        <taxon>Bacillati</taxon>
        <taxon>Actinomycetota</taxon>
        <taxon>Thermoleophilia</taxon>
        <taxon>Solirubrobacterales</taxon>
        <taxon>Conexibacteraceae</taxon>
        <taxon>Conexibacter</taxon>
    </lineage>
</organism>
<dbReference type="SUPFAM" id="SSF51905">
    <property type="entry name" value="FAD/NAD(P)-binding domain"/>
    <property type="match status" value="1"/>
</dbReference>
<evidence type="ECO:0000256" key="2">
    <source>
        <dbReference type="ARBA" id="ARBA00022630"/>
    </source>
</evidence>
<dbReference type="InterPro" id="IPR036188">
    <property type="entry name" value="FAD/NAD-bd_sf"/>
</dbReference>
<evidence type="ECO:0000313" key="8">
    <source>
        <dbReference type="Proteomes" id="UP001284601"/>
    </source>
</evidence>
<dbReference type="Pfam" id="PF14759">
    <property type="entry name" value="Reductase_C"/>
    <property type="match status" value="1"/>
</dbReference>
<keyword evidence="2" id="KW-0285">Flavoprotein</keyword>
<feature type="domain" description="FAD/NAD(P)-binding" evidence="5">
    <location>
        <begin position="11"/>
        <end position="305"/>
    </location>
</feature>
<evidence type="ECO:0000259" key="5">
    <source>
        <dbReference type="Pfam" id="PF07992"/>
    </source>
</evidence>
<keyword evidence="3" id="KW-0274">FAD</keyword>
<dbReference type="SUPFAM" id="SSF55424">
    <property type="entry name" value="FAD/NAD-linked reductases, dimerisation (C-terminal) domain"/>
    <property type="match status" value="1"/>
</dbReference>
<dbReference type="Pfam" id="PF07992">
    <property type="entry name" value="Pyr_redox_2"/>
    <property type="match status" value="1"/>
</dbReference>
<keyword evidence="8" id="KW-1185">Reference proteome</keyword>
<dbReference type="PANTHER" id="PTHR43557">
    <property type="entry name" value="APOPTOSIS-INDUCING FACTOR 1"/>
    <property type="match status" value="1"/>
</dbReference>
<evidence type="ECO:0000256" key="3">
    <source>
        <dbReference type="ARBA" id="ARBA00022827"/>
    </source>
</evidence>
<dbReference type="PRINTS" id="PR00411">
    <property type="entry name" value="PNDRDTASEI"/>
</dbReference>
<dbReference type="Gene3D" id="3.30.390.30">
    <property type="match status" value="1"/>
</dbReference>
<evidence type="ECO:0000259" key="6">
    <source>
        <dbReference type="Pfam" id="PF14759"/>
    </source>
</evidence>
<dbReference type="Proteomes" id="UP001284601">
    <property type="component" value="Unassembled WGS sequence"/>
</dbReference>
<dbReference type="RefSeq" id="WP_318599555.1">
    <property type="nucleotide sequence ID" value="NZ_JAWSTH010000074.1"/>
</dbReference>
<dbReference type="Gene3D" id="3.50.50.60">
    <property type="entry name" value="FAD/NAD(P)-binding domain"/>
    <property type="match status" value="2"/>
</dbReference>
<feature type="domain" description="Reductase C-terminal" evidence="6">
    <location>
        <begin position="329"/>
        <end position="402"/>
    </location>
</feature>
<evidence type="ECO:0000256" key="1">
    <source>
        <dbReference type="ARBA" id="ARBA00001974"/>
    </source>
</evidence>
<accession>A0ABU4HUV9</accession>
<dbReference type="InterPro" id="IPR028202">
    <property type="entry name" value="Reductase_C"/>
</dbReference>
<gene>
    <name evidence="7" type="ORF">R7226_22310</name>
</gene>
<dbReference type="InterPro" id="IPR016156">
    <property type="entry name" value="FAD/NAD-linked_Rdtase_dimer_sf"/>
</dbReference>
<dbReference type="PRINTS" id="PR00368">
    <property type="entry name" value="FADPNR"/>
</dbReference>
<keyword evidence="4" id="KW-0560">Oxidoreductase</keyword>